<gene>
    <name evidence="2" type="ORF">GPA10_30400</name>
</gene>
<dbReference type="SUPFAM" id="SSF46565">
    <property type="entry name" value="Chaperone J-domain"/>
    <property type="match status" value="1"/>
</dbReference>
<dbReference type="InterPro" id="IPR036869">
    <property type="entry name" value="J_dom_sf"/>
</dbReference>
<evidence type="ECO:0000313" key="2">
    <source>
        <dbReference type="EMBL" id="MVO88951.1"/>
    </source>
</evidence>
<feature type="compositionally biased region" description="Basic and acidic residues" evidence="1">
    <location>
        <begin position="32"/>
        <end position="70"/>
    </location>
</feature>
<reference evidence="2 3" key="1">
    <citation type="submission" date="2019-11" db="EMBL/GenBank/DDBJ databases">
        <title>Streptomyces typhae sp. nov., a novel endophytic actinomycete isolated from the root of cattail pollen (Typha angustifolia L.).</title>
        <authorList>
            <person name="Peng C."/>
        </authorList>
    </citation>
    <scope>NUCLEOTIDE SEQUENCE [LARGE SCALE GENOMIC DNA]</scope>
    <source>
        <strain evidence="3">p1417</strain>
    </source>
</reference>
<evidence type="ECO:0000313" key="3">
    <source>
        <dbReference type="Proteomes" id="UP000483802"/>
    </source>
</evidence>
<sequence>MGPYRAVAYAGPVTTPEAEPTNPETPAAPDGGRPEQDGGRPEQDGGRPEQDGGRLKERLKERLKRLEEQPGTRPGEQPAGEPEARSGEQPAGQPGERPEERLEKAVRAAEQALIEYEIAVETFRVEVENFSRLHHQKLGPMYARLDELDALIAEAVAARSGDPDDRRKADEARARVLPMPGVEELFHGWMDGEGLFPEAAAMLTDQSVRPPQRVRPSDEARKLYRELVRKAHPDLAQDEQERERRDEFITRVNAAYGRGDETLLRELLGEWDAGPAPEEQQPTPAEELYARLEWLARRKELLAVVAHDLEESAIGSMLKLAPDDPDRLLDEIAEQLLAQIAEREAELERAGA</sequence>
<feature type="compositionally biased region" description="Low complexity" evidence="1">
    <location>
        <begin position="12"/>
        <end position="29"/>
    </location>
</feature>
<feature type="compositionally biased region" description="Basic and acidic residues" evidence="1">
    <location>
        <begin position="96"/>
        <end position="106"/>
    </location>
</feature>
<accession>A0A6L6X5C4</accession>
<dbReference type="AlphaFoldDB" id="A0A6L6X5C4"/>
<keyword evidence="3" id="KW-1185">Reference proteome</keyword>
<dbReference type="Proteomes" id="UP000483802">
    <property type="component" value="Unassembled WGS sequence"/>
</dbReference>
<dbReference type="EMBL" id="WPNZ01000020">
    <property type="protein sequence ID" value="MVO88951.1"/>
    <property type="molecule type" value="Genomic_DNA"/>
</dbReference>
<name>A0A6L6X5C4_9ACTN</name>
<evidence type="ECO:0000256" key="1">
    <source>
        <dbReference type="SAM" id="MobiDB-lite"/>
    </source>
</evidence>
<proteinExistence type="predicted"/>
<protein>
    <recommendedName>
        <fullName evidence="4">J domain-containing protein</fullName>
    </recommendedName>
</protein>
<feature type="region of interest" description="Disordered" evidence="1">
    <location>
        <begin position="1"/>
        <end position="106"/>
    </location>
</feature>
<dbReference type="Gene3D" id="1.10.287.110">
    <property type="entry name" value="DnaJ domain"/>
    <property type="match status" value="1"/>
</dbReference>
<comment type="caution">
    <text evidence="2">The sequence shown here is derived from an EMBL/GenBank/DDBJ whole genome shotgun (WGS) entry which is preliminary data.</text>
</comment>
<organism evidence="2 3">
    <name type="scientific">Streptomyces typhae</name>
    <dbReference type="NCBI Taxonomy" id="2681492"/>
    <lineage>
        <taxon>Bacteria</taxon>
        <taxon>Bacillati</taxon>
        <taxon>Actinomycetota</taxon>
        <taxon>Actinomycetes</taxon>
        <taxon>Kitasatosporales</taxon>
        <taxon>Streptomycetaceae</taxon>
        <taxon>Streptomyces</taxon>
    </lineage>
</organism>
<evidence type="ECO:0008006" key="4">
    <source>
        <dbReference type="Google" id="ProtNLM"/>
    </source>
</evidence>